<evidence type="ECO:0000313" key="1">
    <source>
        <dbReference type="EMBL" id="KAH6590443.1"/>
    </source>
</evidence>
<dbReference type="Proteomes" id="UP001648503">
    <property type="component" value="Unassembled WGS sequence"/>
</dbReference>
<keyword evidence="2" id="KW-1185">Reference proteome</keyword>
<evidence type="ECO:0000313" key="2">
    <source>
        <dbReference type="Proteomes" id="UP001648503"/>
    </source>
</evidence>
<comment type="caution">
    <text evidence="1">The sequence shown here is derived from an EMBL/GenBank/DDBJ whole genome shotgun (WGS) entry which is preliminary data.</text>
</comment>
<evidence type="ECO:0008006" key="3">
    <source>
        <dbReference type="Google" id="ProtNLM"/>
    </source>
</evidence>
<dbReference type="EMBL" id="JAFCIX010000433">
    <property type="protein sequence ID" value="KAH6590443.1"/>
    <property type="molecule type" value="Genomic_DNA"/>
</dbReference>
<reference evidence="1 2" key="1">
    <citation type="submission" date="2021-02" db="EMBL/GenBank/DDBJ databases">
        <title>Variation within the Batrachochytrium salamandrivorans European outbreak.</title>
        <authorList>
            <person name="Kelly M."/>
            <person name="Pasmans F."/>
            <person name="Shea T.P."/>
            <person name="Munoz J.F."/>
            <person name="Carranza S."/>
            <person name="Cuomo C.A."/>
            <person name="Martel A."/>
        </authorList>
    </citation>
    <scope>NUCLEOTIDE SEQUENCE [LARGE SCALE GENOMIC DNA]</scope>
    <source>
        <strain evidence="1 2">AMFP18/2</strain>
    </source>
</reference>
<name>A0ABQ8F1L4_9FUNG</name>
<organism evidence="1 2">
    <name type="scientific">Batrachochytrium salamandrivorans</name>
    <dbReference type="NCBI Taxonomy" id="1357716"/>
    <lineage>
        <taxon>Eukaryota</taxon>
        <taxon>Fungi</taxon>
        <taxon>Fungi incertae sedis</taxon>
        <taxon>Chytridiomycota</taxon>
        <taxon>Chytridiomycota incertae sedis</taxon>
        <taxon>Chytridiomycetes</taxon>
        <taxon>Rhizophydiales</taxon>
        <taxon>Rhizophydiales incertae sedis</taxon>
        <taxon>Batrachochytrium</taxon>
    </lineage>
</organism>
<dbReference type="InterPro" id="IPR018392">
    <property type="entry name" value="LysM"/>
</dbReference>
<gene>
    <name evidence="1" type="ORF">BASA50_009418</name>
</gene>
<dbReference type="CDD" id="cd00118">
    <property type="entry name" value="LysM"/>
    <property type="match status" value="1"/>
</dbReference>
<sequence>MSAIIRTSDFDIDNYSLPHPTATAPVRNYTKNMSLTMQEPSPTHSDLSIEHLDLLLYKSCTANQYAANQYAAVAAEKKIDAANIRDYDIESDDDDVVYNDLHEASDEYDDSDNVCEPVHVHWISHGDTISNIAQTYHTTTWMLGKANEFEDLKQTTLEGRRFIVIPSPSTFQEPIWDIDQERHELCRNFLILIHDDDFSLAHTYLSKSNYNLPAAIENYYFDLC</sequence>
<protein>
    <recommendedName>
        <fullName evidence="3">LysM domain-containing protein</fullName>
    </recommendedName>
</protein>
<proteinExistence type="predicted"/>
<accession>A0ABQ8F1L4</accession>